<dbReference type="KEGG" id="ftj:FTUN_8864"/>
<dbReference type="InterPro" id="IPR018004">
    <property type="entry name" value="KilA/APSES_HTH"/>
</dbReference>
<organism evidence="4 5">
    <name type="scientific">Frigoriglobus tundricola</name>
    <dbReference type="NCBI Taxonomy" id="2774151"/>
    <lineage>
        <taxon>Bacteria</taxon>
        <taxon>Pseudomonadati</taxon>
        <taxon>Planctomycetota</taxon>
        <taxon>Planctomycetia</taxon>
        <taxon>Gemmatales</taxon>
        <taxon>Gemmataceae</taxon>
        <taxon>Frigoriglobus</taxon>
    </lineage>
</organism>
<dbReference type="AlphaFoldDB" id="A0A6M5Z6B5"/>
<keyword evidence="5" id="KW-1185">Reference proteome</keyword>
<dbReference type="EMBL" id="CP053452">
    <property type="protein sequence ID" value="QJX01225.1"/>
    <property type="molecule type" value="Genomic_DNA"/>
</dbReference>
<feature type="compositionally biased region" description="Basic and acidic residues" evidence="1">
    <location>
        <begin position="313"/>
        <end position="337"/>
    </location>
</feature>
<accession>A0A6M5Z6B5</accession>
<name>A0A6M5Z6B5_9BACT</name>
<dbReference type="Pfam" id="PF10547">
    <property type="entry name" value="P22_AR_N"/>
    <property type="match status" value="1"/>
</dbReference>
<evidence type="ECO:0000259" key="2">
    <source>
        <dbReference type="Pfam" id="PF04383"/>
    </source>
</evidence>
<feature type="region of interest" description="Disordered" evidence="1">
    <location>
        <begin position="290"/>
        <end position="380"/>
    </location>
</feature>
<feature type="compositionally biased region" description="Basic and acidic residues" evidence="1">
    <location>
        <begin position="348"/>
        <end position="360"/>
    </location>
</feature>
<gene>
    <name evidence="4" type="ORF">FTUN_8864</name>
</gene>
<evidence type="ECO:0000313" key="5">
    <source>
        <dbReference type="Proteomes" id="UP000503447"/>
    </source>
</evidence>
<feature type="domain" description="KilA/APSES-type HTH DNA-binding" evidence="2">
    <location>
        <begin position="26"/>
        <end position="57"/>
    </location>
</feature>
<evidence type="ECO:0000256" key="1">
    <source>
        <dbReference type="SAM" id="MobiDB-lite"/>
    </source>
</evidence>
<evidence type="ECO:0008006" key="6">
    <source>
        <dbReference type="Google" id="ProtNLM"/>
    </source>
</evidence>
<dbReference type="InterPro" id="IPR018875">
    <property type="entry name" value="Antirepressor_Ant_N"/>
</dbReference>
<feature type="region of interest" description="Disordered" evidence="1">
    <location>
        <begin position="393"/>
        <end position="414"/>
    </location>
</feature>
<proteinExistence type="predicted"/>
<evidence type="ECO:0000259" key="3">
    <source>
        <dbReference type="Pfam" id="PF10547"/>
    </source>
</evidence>
<reference evidence="5" key="1">
    <citation type="submission" date="2020-05" db="EMBL/GenBank/DDBJ databases">
        <title>Frigoriglobus tundricola gen. nov., sp. nov., a psychrotolerant cellulolytic planctomycete of the family Gemmataceae with two divergent copies of 16S rRNA gene.</title>
        <authorList>
            <person name="Kulichevskaya I.S."/>
            <person name="Ivanova A.A."/>
            <person name="Naumoff D.G."/>
            <person name="Beletsky A.V."/>
            <person name="Rijpstra W.I.C."/>
            <person name="Sinninghe Damste J.S."/>
            <person name="Mardanov A.V."/>
            <person name="Ravin N.V."/>
            <person name="Dedysh S.N."/>
        </authorList>
    </citation>
    <scope>NUCLEOTIDE SEQUENCE [LARGE SCALE GENOMIC DNA]</scope>
    <source>
        <strain evidence="5">PL17</strain>
    </source>
</reference>
<protein>
    <recommendedName>
        <fullName evidence="6">KilA-N domain-containing protein</fullName>
    </recommendedName>
</protein>
<feature type="compositionally biased region" description="Basic residues" evidence="1">
    <location>
        <begin position="367"/>
        <end position="377"/>
    </location>
</feature>
<sequence length="414" mass="45020">MVPKVLSTDLGIPISVLVQTQKGVTAGDSRGAGQGTWIHPKVAISFAQWASAEFVAAVTVGSGTAPQAKKSKEWAVVAFSATTGADGKSRPVTNDLVKVPFHGEMLDAVQASDGHVWASIDSMCDNLTLNACGQVQRLKRLQKHHKWATTCIMHVVAADGKARKTVMLRAKSIPMWLTGIELDRIKDPAVRTKISLYQEEAAEVLARHFLAPKAEPNPAPGLTAADVAAIVVQTLAVVEERSGAVRPAEGRTGAVLRTARPEIVGGPAQSVLHQTPLAVEHLPLCRGRRAGDLRTGDIPPQLPPVRARPVPEMARRGRHPAERPQARRRDPGGRGRTDPNGSGRFRSRIPEGVHRPDPRRTGLLRTGSHRPRNRSHLFGRAGDVRPRHLWWQSDAAEPRLARQRRRCPVDARSE</sequence>
<feature type="domain" description="Antirepressor protein ant N-terminal" evidence="3">
    <location>
        <begin position="98"/>
        <end position="213"/>
    </location>
</feature>
<evidence type="ECO:0000313" key="4">
    <source>
        <dbReference type="EMBL" id="QJX01225.1"/>
    </source>
</evidence>
<dbReference type="Proteomes" id="UP000503447">
    <property type="component" value="Chromosome"/>
</dbReference>
<dbReference type="Pfam" id="PF04383">
    <property type="entry name" value="KilA-N"/>
    <property type="match status" value="1"/>
</dbReference>